<dbReference type="Proteomes" id="UP000225706">
    <property type="component" value="Unassembled WGS sequence"/>
</dbReference>
<dbReference type="PROSITE" id="PS50228">
    <property type="entry name" value="SUEL_LECTIN"/>
    <property type="match status" value="1"/>
</dbReference>
<sequence length="1068" mass="117142">MGEEITAIHFYKFRLCPVFIAVDSRLQLFLSIFDNSLAILGEQITLVILVLKLTMSVTNGEVRVIEVGRVNTQVVCQGTELKFKCQNTSLAMVIYSASYGREEEGRITCPFGKAPVDDSVIQANETDDQTLCDVVDVTPQIMKLCDKKRRCIIDVNNATYYGNPCKKIYKYVKIIYGCEEKWKTRTYPPYTTPPSYGTDSTSLTVTNKKPKTPKLTPTRKRVTTLTTLRKKITNITVRRSRARTPKPPHSTKRTTTPKTPLKTTSKLSTLSSTEMPTKRPITSAKMTKTVTPTTVKDTTTKPLTVSKGVETVKPSTTVPKSDASVSVTNPLASTNPPNERDKQSPTTSTGTLITIPVNDTNYTLPNKTLNTLSNTARPSKLTITPTGRSSDGKTQQSPSPETAFSSAPVVMGQASPEVVMGVAGSLYLWFLHMKENQATYTTVFILSALGAAIIMVAAVACFLTLHKKKEFIKLDVMHKPKRFIGVPKESGTKNQNGHVPEKVDKPTDAEEAPDGIMVQKGPEVVFTAHDVNNHVPKEFNIDRYPGTENGSVSKENEPGIHVNPMFNNNNYKLFSSVNGTNQTNPLAKETVNSLPSTPSRSRNLSEPRTGPARQGRANSTGNVSRSHERHHSQLMSDYQEERARIPRHLSAGNVSHQHRHMVSEHASHPQSPARTLPRQRPSTGHVLSSHSPVRDPNQWHQATQPTYTSGMSTPGMINSTSQQHSPARSVSGGTLLSQSSTLNSRQQSPGIGQLSPSRNPQHSPLDHSLRDAGPGTLNRDGEPKYQGKSLSIAPGEHQVATHNSSPYQRSNVGLNSPMKVSSSSNAPLGLGSSTESHSPYKAQRNTPTLNRKWSEEKSESDVVPNITTNPNYINTPGDVWLKNNDPNTGQKDATGRGLSTDQSSMQGGILQHRRESAEKSSLQEQFSSQGTMRATSMGELLSPLDALPDTYANSTNLRLSDRHSYSNTRGTSSFHPSSPQPPEPPDSSDDDLYSIVAKGTYTSAVPDPNLRHTTRVTSAGREAIENANDRNVDELQPKNTEISVFDKILELPRFFFGKREGKLPTEQS</sequence>
<feature type="compositionally biased region" description="Polar residues" evidence="1">
    <location>
        <begin position="680"/>
        <end position="691"/>
    </location>
</feature>
<feature type="compositionally biased region" description="Polar residues" evidence="1">
    <location>
        <begin position="884"/>
        <end position="906"/>
    </location>
</feature>
<feature type="compositionally biased region" description="Low complexity" evidence="1">
    <location>
        <begin position="287"/>
        <end position="305"/>
    </location>
</feature>
<dbReference type="OrthoDB" id="5970528at2759"/>
<protein>
    <submittedName>
        <fullName evidence="4">Protein eva-1</fullName>
    </submittedName>
</protein>
<dbReference type="GO" id="GO:0030246">
    <property type="term" value="F:carbohydrate binding"/>
    <property type="evidence" value="ECO:0007669"/>
    <property type="project" value="InterPro"/>
</dbReference>
<feature type="compositionally biased region" description="Polar residues" evidence="1">
    <location>
        <begin position="800"/>
        <end position="851"/>
    </location>
</feature>
<dbReference type="PANTHER" id="PTHR46780">
    <property type="entry name" value="PROTEIN EVA-1"/>
    <property type="match status" value="1"/>
</dbReference>
<feature type="region of interest" description="Disordered" evidence="1">
    <location>
        <begin position="485"/>
        <end position="509"/>
    </location>
</feature>
<keyword evidence="5" id="KW-1185">Reference proteome</keyword>
<feature type="compositionally biased region" description="Low complexity" evidence="1">
    <location>
        <begin position="864"/>
        <end position="876"/>
    </location>
</feature>
<keyword evidence="2" id="KW-1133">Transmembrane helix</keyword>
<keyword evidence="2" id="KW-0472">Membrane</keyword>
<feature type="compositionally biased region" description="Basic residues" evidence="1">
    <location>
        <begin position="208"/>
        <end position="217"/>
    </location>
</feature>
<dbReference type="InterPro" id="IPR000922">
    <property type="entry name" value="Lectin_gal-bd_dom"/>
</dbReference>
<keyword evidence="2" id="KW-0812">Transmembrane</keyword>
<feature type="transmembrane region" description="Helical" evidence="2">
    <location>
        <begin position="443"/>
        <end position="465"/>
    </location>
</feature>
<evidence type="ECO:0000256" key="2">
    <source>
        <dbReference type="SAM" id="Phobius"/>
    </source>
</evidence>
<comment type="caution">
    <text evidence="4">The sequence shown here is derived from an EMBL/GenBank/DDBJ whole genome shotgun (WGS) entry which is preliminary data.</text>
</comment>
<evidence type="ECO:0000313" key="5">
    <source>
        <dbReference type="Proteomes" id="UP000225706"/>
    </source>
</evidence>
<feature type="compositionally biased region" description="Polar residues" evidence="1">
    <location>
        <begin position="344"/>
        <end position="405"/>
    </location>
</feature>
<feature type="compositionally biased region" description="Polar residues" evidence="1">
    <location>
        <begin position="313"/>
        <end position="337"/>
    </location>
</feature>
<feature type="compositionally biased region" description="Low complexity" evidence="1">
    <location>
        <begin position="729"/>
        <end position="748"/>
    </location>
</feature>
<dbReference type="EMBL" id="LSMT01000070">
    <property type="protein sequence ID" value="PFX29149.1"/>
    <property type="molecule type" value="Genomic_DNA"/>
</dbReference>
<proteinExistence type="predicted"/>
<evidence type="ECO:0000313" key="4">
    <source>
        <dbReference type="EMBL" id="PFX29149.1"/>
    </source>
</evidence>
<name>A0A2B4SJ50_STYPI</name>
<dbReference type="Gene3D" id="2.60.120.740">
    <property type="match status" value="1"/>
</dbReference>
<feature type="domain" description="SUEL-type lectin" evidence="3">
    <location>
        <begin position="75"/>
        <end position="179"/>
    </location>
</feature>
<feature type="region of interest" description="Disordered" evidence="1">
    <location>
        <begin position="957"/>
        <end position="991"/>
    </location>
</feature>
<organism evidence="4 5">
    <name type="scientific">Stylophora pistillata</name>
    <name type="common">Smooth cauliflower coral</name>
    <dbReference type="NCBI Taxonomy" id="50429"/>
    <lineage>
        <taxon>Eukaryota</taxon>
        <taxon>Metazoa</taxon>
        <taxon>Cnidaria</taxon>
        <taxon>Anthozoa</taxon>
        <taxon>Hexacorallia</taxon>
        <taxon>Scleractinia</taxon>
        <taxon>Astrocoeniina</taxon>
        <taxon>Pocilloporidae</taxon>
        <taxon>Stylophora</taxon>
    </lineage>
</organism>
<dbReference type="AlphaFoldDB" id="A0A2B4SJ50"/>
<feature type="region of interest" description="Disordered" evidence="1">
    <location>
        <begin position="537"/>
        <end position="639"/>
    </location>
</feature>
<feature type="region of interest" description="Disordered" evidence="1">
    <location>
        <begin position="193"/>
        <end position="217"/>
    </location>
</feature>
<dbReference type="Pfam" id="PF02140">
    <property type="entry name" value="SUEL_Lectin"/>
    <property type="match status" value="1"/>
</dbReference>
<feature type="compositionally biased region" description="Low complexity" evidence="1">
    <location>
        <begin position="193"/>
        <end position="207"/>
    </location>
</feature>
<accession>A0A2B4SJ50</accession>
<gene>
    <name evidence="4" type="primary">eva-1</name>
    <name evidence="4" type="ORF">AWC38_SpisGene6094</name>
</gene>
<feature type="compositionally biased region" description="Basic residues" evidence="1">
    <location>
        <begin position="239"/>
        <end position="252"/>
    </location>
</feature>
<feature type="region of interest" description="Disordered" evidence="1">
    <location>
        <begin position="239"/>
        <end position="405"/>
    </location>
</feature>
<feature type="transmembrane region" description="Helical" evidence="2">
    <location>
        <begin position="414"/>
        <end position="431"/>
    </location>
</feature>
<feature type="compositionally biased region" description="Low complexity" evidence="1">
    <location>
        <begin position="253"/>
        <end position="273"/>
    </location>
</feature>
<evidence type="ECO:0000259" key="3">
    <source>
        <dbReference type="PROSITE" id="PS50228"/>
    </source>
</evidence>
<dbReference type="CDD" id="cd22829">
    <property type="entry name" value="Gal_Rha_Lectin_EVA1_EVA1C_rpt2"/>
    <property type="match status" value="1"/>
</dbReference>
<feature type="compositionally biased region" description="Polar residues" evidence="1">
    <location>
        <begin position="919"/>
        <end position="931"/>
    </location>
</feature>
<evidence type="ECO:0000256" key="1">
    <source>
        <dbReference type="SAM" id="MobiDB-lite"/>
    </source>
</evidence>
<feature type="compositionally biased region" description="Polar residues" evidence="1">
    <location>
        <begin position="565"/>
        <end position="606"/>
    </location>
</feature>
<reference evidence="5" key="1">
    <citation type="journal article" date="2017" name="bioRxiv">
        <title>Comparative analysis of the genomes of Stylophora pistillata and Acropora digitifera provides evidence for extensive differences between species of corals.</title>
        <authorList>
            <person name="Voolstra C.R."/>
            <person name="Li Y."/>
            <person name="Liew Y.J."/>
            <person name="Baumgarten S."/>
            <person name="Zoccola D."/>
            <person name="Flot J.-F."/>
            <person name="Tambutte S."/>
            <person name="Allemand D."/>
            <person name="Aranda M."/>
        </authorList>
    </citation>
    <scope>NUCLEOTIDE SEQUENCE [LARGE SCALE GENOMIC DNA]</scope>
</reference>
<feature type="compositionally biased region" description="Polar residues" evidence="1">
    <location>
        <begin position="698"/>
        <end position="728"/>
    </location>
</feature>
<dbReference type="InterPro" id="IPR043159">
    <property type="entry name" value="Lectin_gal-bd_sf"/>
</dbReference>
<feature type="region of interest" description="Disordered" evidence="1">
    <location>
        <begin position="654"/>
        <end position="931"/>
    </location>
</feature>
<feature type="compositionally biased region" description="Basic and acidic residues" evidence="1">
    <location>
        <begin position="499"/>
        <end position="508"/>
    </location>
</feature>